<feature type="compositionally biased region" description="Low complexity" evidence="2">
    <location>
        <begin position="1015"/>
        <end position="1030"/>
    </location>
</feature>
<name>A0ABM3SGD7_BALAC</name>
<feature type="region of interest" description="Disordered" evidence="2">
    <location>
        <begin position="650"/>
        <end position="765"/>
    </location>
</feature>
<feature type="compositionally biased region" description="Basic residues" evidence="2">
    <location>
        <begin position="1514"/>
        <end position="1523"/>
    </location>
</feature>
<feature type="compositionally biased region" description="Basic and acidic residues" evidence="2">
    <location>
        <begin position="403"/>
        <end position="413"/>
    </location>
</feature>
<feature type="compositionally biased region" description="Basic and acidic residues" evidence="2">
    <location>
        <begin position="1128"/>
        <end position="1137"/>
    </location>
</feature>
<proteinExistence type="inferred from homology"/>
<feature type="compositionally biased region" description="Basic and acidic residues" evidence="2">
    <location>
        <begin position="1049"/>
        <end position="1058"/>
    </location>
</feature>
<feature type="compositionally biased region" description="Low complexity" evidence="2">
    <location>
        <begin position="743"/>
        <end position="756"/>
    </location>
</feature>
<dbReference type="GeneID" id="103004127"/>
<comment type="similarity">
    <text evidence="1">Belongs to the ADP-ribosylglycohydrolase family.</text>
</comment>
<keyword evidence="3" id="KW-1185">Reference proteome</keyword>
<feature type="compositionally biased region" description="Polar residues" evidence="2">
    <location>
        <begin position="986"/>
        <end position="997"/>
    </location>
</feature>
<feature type="region of interest" description="Disordered" evidence="2">
    <location>
        <begin position="811"/>
        <end position="1530"/>
    </location>
</feature>
<dbReference type="InterPro" id="IPR005502">
    <property type="entry name" value="Ribosyl_crysJ1"/>
</dbReference>
<feature type="region of interest" description="Disordered" evidence="2">
    <location>
        <begin position="524"/>
        <end position="549"/>
    </location>
</feature>
<reference evidence="4" key="1">
    <citation type="submission" date="2025-08" db="UniProtKB">
        <authorList>
            <consortium name="RefSeq"/>
        </authorList>
    </citation>
    <scope>IDENTIFICATION</scope>
</reference>
<feature type="region of interest" description="Disordered" evidence="2">
    <location>
        <begin position="488"/>
        <end position="509"/>
    </location>
</feature>
<protein>
    <submittedName>
        <fullName evidence="4">Inactive ADP-ribosyltransferase ARH2 isoform X1</fullName>
    </submittedName>
</protein>
<accession>A0ABM3SGD7</accession>
<dbReference type="InterPro" id="IPR050792">
    <property type="entry name" value="ADP-ribosylglycohydrolase"/>
</dbReference>
<dbReference type="PANTHER" id="PTHR16222">
    <property type="entry name" value="ADP-RIBOSYLGLYCOHYDROLASE"/>
    <property type="match status" value="1"/>
</dbReference>
<dbReference type="RefSeq" id="XP_057388912.1">
    <property type="nucleotide sequence ID" value="XM_057532929.1"/>
</dbReference>
<dbReference type="InterPro" id="IPR036705">
    <property type="entry name" value="Ribosyl_crysJ1_sf"/>
</dbReference>
<dbReference type="Proteomes" id="UP001652580">
    <property type="component" value="Chromosome 18"/>
</dbReference>
<feature type="compositionally biased region" description="Low complexity" evidence="2">
    <location>
        <begin position="869"/>
        <end position="915"/>
    </location>
</feature>
<gene>
    <name evidence="4" type="primary">ADPRHL1</name>
</gene>
<feature type="compositionally biased region" description="Low complexity" evidence="2">
    <location>
        <begin position="1482"/>
        <end position="1495"/>
    </location>
</feature>
<feature type="region of interest" description="Disordered" evidence="2">
    <location>
        <begin position="403"/>
        <end position="432"/>
    </location>
</feature>
<evidence type="ECO:0000313" key="4">
    <source>
        <dbReference type="RefSeq" id="XP_057388912.1"/>
    </source>
</evidence>
<feature type="compositionally biased region" description="Low complexity" evidence="2">
    <location>
        <begin position="811"/>
        <end position="824"/>
    </location>
</feature>
<feature type="compositionally biased region" description="Basic and acidic residues" evidence="2">
    <location>
        <begin position="524"/>
        <end position="533"/>
    </location>
</feature>
<organism evidence="3 4">
    <name type="scientific">Balaenoptera acutorostrata</name>
    <name type="common">Common minke whale</name>
    <name type="synonym">Balaena rostrata</name>
    <dbReference type="NCBI Taxonomy" id="9767"/>
    <lineage>
        <taxon>Eukaryota</taxon>
        <taxon>Metazoa</taxon>
        <taxon>Chordata</taxon>
        <taxon>Craniata</taxon>
        <taxon>Vertebrata</taxon>
        <taxon>Euteleostomi</taxon>
        <taxon>Mammalia</taxon>
        <taxon>Eutheria</taxon>
        <taxon>Laurasiatheria</taxon>
        <taxon>Artiodactyla</taxon>
        <taxon>Whippomorpha</taxon>
        <taxon>Cetacea</taxon>
        <taxon>Mysticeti</taxon>
        <taxon>Balaenopteridae</taxon>
        <taxon>Balaenoptera</taxon>
    </lineage>
</organism>
<evidence type="ECO:0000313" key="3">
    <source>
        <dbReference type="Proteomes" id="UP001652580"/>
    </source>
</evidence>
<feature type="compositionally biased region" description="Polar residues" evidence="2">
    <location>
        <begin position="1085"/>
        <end position="1096"/>
    </location>
</feature>
<dbReference type="Pfam" id="PF03747">
    <property type="entry name" value="ADP_ribosyl_GH"/>
    <property type="match status" value="1"/>
</dbReference>
<sequence>MEKFQAAMLLGAVGDALGHGHAFGEDSASGPKVQKELGEVGGLDHLVLSPEKWPVSDNTIMHMTTAGALVTDFWCLDDLYREMVRRYVDVLEKLPGQRVDPATIEGCSQLKPDNYLLAWHTPFNEKGSGFGAATKAMCVGMRYWQPERLETLLEVSLECGRMTHNHPTGFLGSLCTALFASYAVQGKRLEQWGRDMLRTVPLAEEYCKRTIRHLAEYQEHWFYFEAKWQFYLEERKISEDTENEASFPDRYNAEERDKTYRKWSSEGRGGRRGHDAPMIAYDALLGAKGSWTELCHRAMFHGGESGATGAIAGCLFGLLHGLDAVPAGLYRELEHGETLRHLGEALYRLSTEENPKSSRICSNKTPIDVQALKKKVSRVTCDPAARAILSSLLVYITDREDGPRELPPARRAEGGVSKTSRAPEPQDAQRRPTRFQLLKAKFMGTGREPCLKRTREVGRLIFKDRQGPGRSLVTATVHKLLEKAREGAGRPAWGREPLGREKPRGLPAGRSSVKSILKVFLAAEEKEAEEKPPAEPPRAAGGPLPKVGGRRSAALAKLRETFERSGCRCAEAGLLPLRADERKKRLPRSPLHRPERRVLRTATLASTCIRAPPARFLAVSAEPLLPFSIATVVCGPHSWMSHGARVTRADLRRAPRGETGTAPRARETPGGILAPGWGQPRQPSAPRATTPRDGPQTVVPGAGPQCVLRAAPSPASPRGEVLPGREPVMSPPGPDSQGGTGAAQGARGARLGPRPGLVGGGPGAAPEVTLTVCSSEDETEGMTADSEPEPLFAVQENCPEERAPGQIPPLAAHAAQAARRTQPAVEPPRLAARFPAAHTVPPPPATLQRASGPEDQGWRLLGGEGVTGNTGAPPPTTAQGGSRGAPSSAGLSPAGLSPPALPQQGPGAQPTLAPPQRAACHGPDVPEAVPTTKPQKSSPGGKETRRSPGTSHRLPKHQDMWGEDASQLSSKTPLLRGREERPAGDTGTSSHRSTASENRWEGLTGCAPGGRQALVPRVPRRSGVSVSMRPEAPAQDGRRPENLPSVDKSPPREQEGHRGPPSSPEPARPPLTAEGSASRDPGENRVSSLNEQTQPRSVKAPGRVTAAGASRSPPARAPGDALSPGNRAAEEQEERGAARPTGPGLAAEKPDRQPGGHSVCRASGSLPAPPREAAGAQTLPVEPHMAAPGELVTGERKVAAGGRISGAAWQSPRGGSLKPPTPAPDVPVPQGSQVAGTPRRTLGTRPPPSENPQAKGGPCILPGAQLPGSAGPSRQPPPASTAADGPRAGRVAQKHPDLQAPREVAGGERASLGGGKSHRGQEEGPPGAASLDGPGRKGEGVWGEKARSSGAQEAVDGDPAAPTEAPSQHTGKSPEWPQRQRAGHTEGPPLGRGAPAAKSPAPPPAGSPAHPAQAQAGRTAPPDSAQPVSRAAEVAPPAGKNEASRRPVASRGGQGGRGEPRGQGESPTAPGPRPAPGSAVPLAALGGRGLARAPTPGGPPDTPGAGRGTQGRGRGGRGAHLAKYRAQSFRDQRSFELSFRPAILRANDTFALPK</sequence>
<feature type="compositionally biased region" description="Low complexity" evidence="2">
    <location>
        <begin position="1407"/>
        <end position="1416"/>
    </location>
</feature>
<dbReference type="SUPFAM" id="SSF101478">
    <property type="entry name" value="ADP-ribosylglycohydrolase"/>
    <property type="match status" value="1"/>
</dbReference>
<evidence type="ECO:0000256" key="1">
    <source>
        <dbReference type="ARBA" id="ARBA00010702"/>
    </source>
</evidence>
<evidence type="ECO:0000256" key="2">
    <source>
        <dbReference type="SAM" id="MobiDB-lite"/>
    </source>
</evidence>
<feature type="compositionally biased region" description="Basic and acidic residues" evidence="2">
    <location>
        <begin position="1334"/>
        <end position="1347"/>
    </location>
</feature>
<dbReference type="Gene3D" id="1.10.4080.10">
    <property type="entry name" value="ADP-ribosylation/Crystallin J1"/>
    <property type="match status" value="1"/>
</dbReference>
<feature type="compositionally biased region" description="Low complexity" evidence="2">
    <location>
        <begin position="1106"/>
        <end position="1119"/>
    </location>
</feature>
<dbReference type="PANTHER" id="PTHR16222:SF23">
    <property type="entry name" value="INACTIVE ADP-RIBOSYLTRANSFERASE ARH2"/>
    <property type="match status" value="1"/>
</dbReference>